<dbReference type="VEuPathDB" id="CryptoDB:Cvel_22486"/>
<dbReference type="AlphaFoldDB" id="A0A0G4GLZ2"/>
<gene>
    <name evidence="1" type="ORF">Cvel_22486</name>
</gene>
<reference evidence="1" key="1">
    <citation type="submission" date="2014-11" db="EMBL/GenBank/DDBJ databases">
        <authorList>
            <person name="Otto D Thomas"/>
            <person name="Naeem Raeece"/>
        </authorList>
    </citation>
    <scope>NUCLEOTIDE SEQUENCE</scope>
</reference>
<sequence>MSSASQTSGQAALRAVIKGAPKKDIDPQTYVLRATEQPLAWYRSFWSELEQHLTLLDESLSDPSTREGLFNGEIEVETFILQAMPRDLPVTREATIDVWVKTLKERTSPFTKKISSLITIMSASKKNKKRAHTARQVLGKLGKYVEYLGTEMGKEEHTGTTDISDLIVATVQRLLESR</sequence>
<proteinExistence type="predicted"/>
<organism evidence="1">
    <name type="scientific">Chromera velia CCMP2878</name>
    <dbReference type="NCBI Taxonomy" id="1169474"/>
    <lineage>
        <taxon>Eukaryota</taxon>
        <taxon>Sar</taxon>
        <taxon>Alveolata</taxon>
        <taxon>Colpodellida</taxon>
        <taxon>Chromeraceae</taxon>
        <taxon>Chromera</taxon>
    </lineage>
</organism>
<dbReference type="EMBL" id="CDMZ01001343">
    <property type="protein sequence ID" value="CEM31153.1"/>
    <property type="molecule type" value="Genomic_DNA"/>
</dbReference>
<accession>A0A0G4GLZ2</accession>
<evidence type="ECO:0000313" key="1">
    <source>
        <dbReference type="EMBL" id="CEM31153.1"/>
    </source>
</evidence>
<name>A0A0G4GLZ2_9ALVE</name>
<protein>
    <submittedName>
        <fullName evidence="1">Uncharacterized protein</fullName>
    </submittedName>
</protein>